<organism evidence="1">
    <name type="scientific">marine sediment metagenome</name>
    <dbReference type="NCBI Taxonomy" id="412755"/>
    <lineage>
        <taxon>unclassified sequences</taxon>
        <taxon>metagenomes</taxon>
        <taxon>ecological metagenomes</taxon>
    </lineage>
</organism>
<proteinExistence type="predicted"/>
<dbReference type="EMBL" id="BARS01008651">
    <property type="protein sequence ID" value="GAF81895.1"/>
    <property type="molecule type" value="Genomic_DNA"/>
</dbReference>
<name>X0U0D6_9ZZZZ</name>
<comment type="caution">
    <text evidence="1">The sequence shown here is derived from an EMBL/GenBank/DDBJ whole genome shotgun (WGS) entry which is preliminary data.</text>
</comment>
<reference evidence="1" key="1">
    <citation type="journal article" date="2014" name="Front. Microbiol.">
        <title>High frequency of phylogenetically diverse reductive dehalogenase-homologous genes in deep subseafloor sedimentary metagenomes.</title>
        <authorList>
            <person name="Kawai M."/>
            <person name="Futagami T."/>
            <person name="Toyoda A."/>
            <person name="Takaki Y."/>
            <person name="Nishi S."/>
            <person name="Hori S."/>
            <person name="Arai W."/>
            <person name="Tsubouchi T."/>
            <person name="Morono Y."/>
            <person name="Uchiyama I."/>
            <person name="Ito T."/>
            <person name="Fujiyama A."/>
            <person name="Inagaki F."/>
            <person name="Takami H."/>
        </authorList>
    </citation>
    <scope>NUCLEOTIDE SEQUENCE</scope>
    <source>
        <strain evidence="1">Expedition CK06-06</strain>
    </source>
</reference>
<dbReference type="AlphaFoldDB" id="X0U0D6"/>
<accession>X0U0D6</accession>
<feature type="non-terminal residue" evidence="1">
    <location>
        <position position="364"/>
    </location>
</feature>
<gene>
    <name evidence="1" type="ORF">S01H1_16445</name>
</gene>
<protein>
    <submittedName>
        <fullName evidence="1">Uncharacterized protein</fullName>
    </submittedName>
</protein>
<evidence type="ECO:0000313" key="1">
    <source>
        <dbReference type="EMBL" id="GAF81895.1"/>
    </source>
</evidence>
<feature type="non-terminal residue" evidence="1">
    <location>
        <position position="1"/>
    </location>
</feature>
<sequence length="364" mass="37881">IVENTQPISSSTSSVQYNFNSKSFTVNSIATASDLNMAVSDLSAEGAQNFYQLDTNPLIARMSTSQAIGAVSDNTAATSMLPQLAVLETEAVESALDIYWETTTTGLVEDLNLEVKQVSGNTTPVALSSTTVVQNENMGINVDVFGGASPNQIDVVNSAGVAVANQSFSIISVTKDLFGGGTTNLLAKDASNNNVSPFNILTSGTGFHIQTNGFFDIALFAAENNFNLTVRATDTITSTFVDFTLNWTLGNTLPSFGTTPTPTSPITTTGAIANSDYSVNAVNGTNSAASLAQKQEDLTFSIAPDTVLNSSFAIDASGNNYGFSINSTGTSLSQNGPSLPPNDTYTIPIILRDAGGLTATHSPT</sequence>